<name>A0A1M3TEZ1_ASPLC</name>
<keyword evidence="1" id="KW-0732">Signal</keyword>
<sequence>MWRTFHLLRQILSNLLRVTRAQCSSISRVVVPYMFTPEYTEVDLLHRSLFALAPIIPVDIVSGPKGCRDRSTARTNRFMKVGYLASAAV</sequence>
<dbReference type="EMBL" id="KV878243">
    <property type="protein sequence ID" value="OJZ85309.1"/>
    <property type="molecule type" value="Genomic_DNA"/>
</dbReference>
<proteinExistence type="predicted"/>
<protein>
    <recommendedName>
        <fullName evidence="4">Secreted protein</fullName>
    </recommendedName>
</protein>
<evidence type="ECO:0000256" key="1">
    <source>
        <dbReference type="SAM" id="SignalP"/>
    </source>
</evidence>
<gene>
    <name evidence="2" type="ORF">ASPFODRAFT_657187</name>
</gene>
<evidence type="ECO:0000313" key="2">
    <source>
        <dbReference type="EMBL" id="OJZ85309.1"/>
    </source>
</evidence>
<dbReference type="Proteomes" id="UP000184063">
    <property type="component" value="Unassembled WGS sequence"/>
</dbReference>
<reference evidence="3" key="1">
    <citation type="journal article" date="2017" name="Genome Biol.">
        <title>Comparative genomics reveals high biological diversity and specific adaptations in the industrially and medically important fungal genus Aspergillus.</title>
        <authorList>
            <person name="de Vries R.P."/>
            <person name="Riley R."/>
            <person name="Wiebenga A."/>
            <person name="Aguilar-Osorio G."/>
            <person name="Amillis S."/>
            <person name="Uchima C.A."/>
            <person name="Anderluh G."/>
            <person name="Asadollahi M."/>
            <person name="Askin M."/>
            <person name="Barry K."/>
            <person name="Battaglia E."/>
            <person name="Bayram O."/>
            <person name="Benocci T."/>
            <person name="Braus-Stromeyer S.A."/>
            <person name="Caldana C."/>
            <person name="Canovas D."/>
            <person name="Cerqueira G.C."/>
            <person name="Chen F."/>
            <person name="Chen W."/>
            <person name="Choi C."/>
            <person name="Clum A."/>
            <person name="Dos Santos R.A."/>
            <person name="Damasio A.R."/>
            <person name="Diallinas G."/>
            <person name="Emri T."/>
            <person name="Fekete E."/>
            <person name="Flipphi M."/>
            <person name="Freyberg S."/>
            <person name="Gallo A."/>
            <person name="Gournas C."/>
            <person name="Habgood R."/>
            <person name="Hainaut M."/>
            <person name="Harispe M.L."/>
            <person name="Henrissat B."/>
            <person name="Hilden K.S."/>
            <person name="Hope R."/>
            <person name="Hossain A."/>
            <person name="Karabika E."/>
            <person name="Karaffa L."/>
            <person name="Karanyi Z."/>
            <person name="Krasevec N."/>
            <person name="Kuo A."/>
            <person name="Kusch H."/>
            <person name="LaButti K."/>
            <person name="Lagendijk E.L."/>
            <person name="Lapidus A."/>
            <person name="Levasseur A."/>
            <person name="Lindquist E."/>
            <person name="Lipzen A."/>
            <person name="Logrieco A.F."/>
            <person name="MacCabe A."/>
            <person name="Maekelae M.R."/>
            <person name="Malavazi I."/>
            <person name="Melin P."/>
            <person name="Meyer V."/>
            <person name="Mielnichuk N."/>
            <person name="Miskei M."/>
            <person name="Molnar A.P."/>
            <person name="Mule G."/>
            <person name="Ngan C.Y."/>
            <person name="Orejas M."/>
            <person name="Orosz E."/>
            <person name="Ouedraogo J.P."/>
            <person name="Overkamp K.M."/>
            <person name="Park H.-S."/>
            <person name="Perrone G."/>
            <person name="Piumi F."/>
            <person name="Punt P.J."/>
            <person name="Ram A.F."/>
            <person name="Ramon A."/>
            <person name="Rauscher S."/>
            <person name="Record E."/>
            <person name="Riano-Pachon D.M."/>
            <person name="Robert V."/>
            <person name="Roehrig J."/>
            <person name="Ruller R."/>
            <person name="Salamov A."/>
            <person name="Salih N.S."/>
            <person name="Samson R.A."/>
            <person name="Sandor E."/>
            <person name="Sanguinetti M."/>
            <person name="Schuetze T."/>
            <person name="Sepcic K."/>
            <person name="Shelest E."/>
            <person name="Sherlock G."/>
            <person name="Sophianopoulou V."/>
            <person name="Squina F.M."/>
            <person name="Sun H."/>
            <person name="Susca A."/>
            <person name="Todd R.B."/>
            <person name="Tsang A."/>
            <person name="Unkles S.E."/>
            <person name="van de Wiele N."/>
            <person name="van Rossen-Uffink D."/>
            <person name="Oliveira J.V."/>
            <person name="Vesth T.C."/>
            <person name="Visser J."/>
            <person name="Yu J.-H."/>
            <person name="Zhou M."/>
            <person name="Andersen M.R."/>
            <person name="Archer D.B."/>
            <person name="Baker S.E."/>
            <person name="Benoit I."/>
            <person name="Brakhage A.A."/>
            <person name="Braus G.H."/>
            <person name="Fischer R."/>
            <person name="Frisvad J.C."/>
            <person name="Goldman G.H."/>
            <person name="Houbraken J."/>
            <person name="Oakley B."/>
            <person name="Pocsi I."/>
            <person name="Scazzocchio C."/>
            <person name="Seiboth B."/>
            <person name="vanKuyk P.A."/>
            <person name="Wortman J."/>
            <person name="Dyer P.S."/>
            <person name="Grigoriev I.V."/>
        </authorList>
    </citation>
    <scope>NUCLEOTIDE SEQUENCE [LARGE SCALE GENOMIC DNA]</scope>
    <source>
        <strain evidence="3">CBS 106.47</strain>
    </source>
</reference>
<organism evidence="2 3">
    <name type="scientific">Aspergillus luchuensis (strain CBS 106.47)</name>
    <dbReference type="NCBI Taxonomy" id="1137211"/>
    <lineage>
        <taxon>Eukaryota</taxon>
        <taxon>Fungi</taxon>
        <taxon>Dikarya</taxon>
        <taxon>Ascomycota</taxon>
        <taxon>Pezizomycotina</taxon>
        <taxon>Eurotiomycetes</taxon>
        <taxon>Eurotiomycetidae</taxon>
        <taxon>Eurotiales</taxon>
        <taxon>Aspergillaceae</taxon>
        <taxon>Aspergillus</taxon>
        <taxon>Aspergillus subgen. Circumdati</taxon>
    </lineage>
</organism>
<dbReference type="VEuPathDB" id="FungiDB:ASPFODRAFT_657187"/>
<feature type="signal peptide" evidence="1">
    <location>
        <begin position="1"/>
        <end position="21"/>
    </location>
</feature>
<evidence type="ECO:0000313" key="3">
    <source>
        <dbReference type="Proteomes" id="UP000184063"/>
    </source>
</evidence>
<dbReference type="AlphaFoldDB" id="A0A1M3TEZ1"/>
<accession>A0A1M3TEZ1</accession>
<feature type="chain" id="PRO_5013155063" description="Secreted protein" evidence="1">
    <location>
        <begin position="22"/>
        <end position="89"/>
    </location>
</feature>
<evidence type="ECO:0008006" key="4">
    <source>
        <dbReference type="Google" id="ProtNLM"/>
    </source>
</evidence>